<dbReference type="PROSITE" id="PS51257">
    <property type="entry name" value="PROKAR_LIPOPROTEIN"/>
    <property type="match status" value="1"/>
</dbReference>
<evidence type="ECO:0000313" key="2">
    <source>
        <dbReference type="EMBL" id="PQJ62383.1"/>
    </source>
</evidence>
<comment type="caution">
    <text evidence="2">The sequence shown here is derived from an EMBL/GenBank/DDBJ whole genome shotgun (WGS) entry which is preliminary data.</text>
</comment>
<dbReference type="Proteomes" id="UP000238730">
    <property type="component" value="Unassembled WGS sequence"/>
</dbReference>
<dbReference type="RefSeq" id="WP_105062194.1">
    <property type="nucleotide sequence ID" value="NZ_MSCJ01000003.1"/>
</dbReference>
<sequence>MATYTTKFTNKQVRRCCFTAFFLILLTSCKQKVDNHDLGVFYQPLNQDRDISQQQWKGFGKEVSDIGIKNVVIQWTQYGNEAFGESHGWLAQRMEVLQDHNIKLWVGLYSDPNYFREIHTNTTEQKVYLTEYFNKLHKSYVQWKTWLKIHSNKVKGLYLPLELSDYDFKTPAQREQLANILKQQIKQYDEPLMISLYLSGQLPQSQIKQWTDQLTNLGLIVYVQDGAGTQALSTDERHAYLDDLGCNVGIIREIFVQDKAAKSFKADRVSKEKFDSILNEETCHPNTMFSLRYLPSNSNPLKLVGEK</sequence>
<evidence type="ECO:0000259" key="1">
    <source>
        <dbReference type="Pfam" id="PF14488"/>
    </source>
</evidence>
<feature type="domain" description="DUF4434" evidence="1">
    <location>
        <begin position="39"/>
        <end position="268"/>
    </location>
</feature>
<reference evidence="2 3" key="1">
    <citation type="submission" date="2016-12" db="EMBL/GenBank/DDBJ databases">
        <title>Diversity of luminous bacteria.</title>
        <authorList>
            <person name="Yoshizawa S."/>
            <person name="Kogure K."/>
        </authorList>
    </citation>
    <scope>NUCLEOTIDE SEQUENCE [LARGE SCALE GENOMIC DNA]</scope>
    <source>
        <strain evidence="2 3">LC1-200</strain>
    </source>
</reference>
<gene>
    <name evidence="2" type="ORF">BTO08_19305</name>
</gene>
<dbReference type="OrthoDB" id="7344472at2"/>
<evidence type="ECO:0000313" key="3">
    <source>
        <dbReference type="Proteomes" id="UP000238730"/>
    </source>
</evidence>
<dbReference type="EMBL" id="MSCJ01000003">
    <property type="protein sequence ID" value="PQJ62383.1"/>
    <property type="molecule type" value="Genomic_DNA"/>
</dbReference>
<dbReference type="InterPro" id="IPR027849">
    <property type="entry name" value="DUF4434"/>
</dbReference>
<name>A0A2S7VJQ3_PHOAN</name>
<accession>A0A2S7VJQ3</accession>
<proteinExistence type="predicted"/>
<protein>
    <recommendedName>
        <fullName evidence="1">DUF4434 domain-containing protein</fullName>
    </recommendedName>
</protein>
<organism evidence="2 3">
    <name type="scientific">Photobacterium angustum</name>
    <dbReference type="NCBI Taxonomy" id="661"/>
    <lineage>
        <taxon>Bacteria</taxon>
        <taxon>Pseudomonadati</taxon>
        <taxon>Pseudomonadota</taxon>
        <taxon>Gammaproteobacteria</taxon>
        <taxon>Vibrionales</taxon>
        <taxon>Vibrionaceae</taxon>
        <taxon>Photobacterium</taxon>
    </lineage>
</organism>
<dbReference type="AlphaFoldDB" id="A0A2S7VJQ3"/>
<dbReference type="Gene3D" id="3.20.20.80">
    <property type="entry name" value="Glycosidases"/>
    <property type="match status" value="1"/>
</dbReference>
<dbReference type="Pfam" id="PF14488">
    <property type="entry name" value="DUF4434"/>
    <property type="match status" value="1"/>
</dbReference>